<accession>Q21XL0</accession>
<dbReference type="OrthoDB" id="571893at2"/>
<sequence>MNTLFLLFACAMVVIVATGMVRYLPRPYKTPALIGLVTWIAYGGMLGYAGVIGNASLMPPGLFYLLAPMVLLVMFMARSRMGLTVALSFPTWLLMGTESFRLVVELFLDQLWRDGQLPKMMTFHGANFDILIGASAPLMAWLLASRKISDRAALAWNVLGIAMLANVALRGVLTAPGPLHLITTEVPNTAIGTLPFSYIPGLMVPLALLLHVLAIRALRHRMRHLSEPAPPVNAA</sequence>
<feature type="transmembrane region" description="Helical" evidence="1">
    <location>
        <begin position="6"/>
        <end position="25"/>
    </location>
</feature>
<keyword evidence="1" id="KW-1133">Transmembrane helix</keyword>
<dbReference type="EMBL" id="CP000267">
    <property type="protein sequence ID" value="ABD69493.1"/>
    <property type="molecule type" value="Genomic_DNA"/>
</dbReference>
<dbReference type="eggNOG" id="ENOG502ZR19">
    <property type="taxonomic scope" value="Bacteria"/>
</dbReference>
<evidence type="ECO:0000313" key="2">
    <source>
        <dbReference type="EMBL" id="ABD69493.1"/>
    </source>
</evidence>
<reference evidence="3" key="1">
    <citation type="submission" date="2006-02" db="EMBL/GenBank/DDBJ databases">
        <title>Complete sequence of chromosome of Rhodoferax ferrireducens DSM 15236.</title>
        <authorList>
            <person name="Copeland A."/>
            <person name="Lucas S."/>
            <person name="Lapidus A."/>
            <person name="Barry K."/>
            <person name="Detter J.C."/>
            <person name="Glavina del Rio T."/>
            <person name="Hammon N."/>
            <person name="Israni S."/>
            <person name="Pitluck S."/>
            <person name="Brettin T."/>
            <person name="Bruce D."/>
            <person name="Han C."/>
            <person name="Tapia R."/>
            <person name="Gilna P."/>
            <person name="Kiss H."/>
            <person name="Schmutz J."/>
            <person name="Larimer F."/>
            <person name="Land M."/>
            <person name="Kyrpides N."/>
            <person name="Ivanova N."/>
            <person name="Richardson P."/>
        </authorList>
    </citation>
    <scope>NUCLEOTIDE SEQUENCE [LARGE SCALE GENOMIC DNA]</scope>
    <source>
        <strain evidence="3">ATCC BAA-621 / DSM 15236 / T118</strain>
    </source>
</reference>
<evidence type="ECO:0000256" key="1">
    <source>
        <dbReference type="SAM" id="Phobius"/>
    </source>
</evidence>
<feature type="transmembrane region" description="Helical" evidence="1">
    <location>
        <begin position="57"/>
        <end position="76"/>
    </location>
</feature>
<dbReference type="HOGENOM" id="CLU_084444_0_0_4"/>
<feature type="transmembrane region" description="Helical" evidence="1">
    <location>
        <begin position="32"/>
        <end position="51"/>
    </location>
</feature>
<gene>
    <name evidence="2" type="ordered locus">Rfer_1764</name>
</gene>
<keyword evidence="3" id="KW-1185">Reference proteome</keyword>
<feature type="transmembrane region" description="Helical" evidence="1">
    <location>
        <begin position="196"/>
        <end position="215"/>
    </location>
</feature>
<feature type="transmembrane region" description="Helical" evidence="1">
    <location>
        <begin position="156"/>
        <end position="176"/>
    </location>
</feature>
<dbReference type="KEGG" id="rfr:Rfer_1764"/>
<name>Q21XL0_ALBFT</name>
<feature type="transmembrane region" description="Helical" evidence="1">
    <location>
        <begin position="83"/>
        <end position="104"/>
    </location>
</feature>
<evidence type="ECO:0000313" key="3">
    <source>
        <dbReference type="Proteomes" id="UP000008332"/>
    </source>
</evidence>
<keyword evidence="1" id="KW-0812">Transmembrane</keyword>
<dbReference type="AlphaFoldDB" id="Q21XL0"/>
<protein>
    <submittedName>
        <fullName evidence="2">Uncharacterized protein</fullName>
    </submittedName>
</protein>
<organism evidence="2 3">
    <name type="scientific">Albidiferax ferrireducens (strain ATCC BAA-621 / DSM 15236 / T118)</name>
    <name type="common">Rhodoferax ferrireducens</name>
    <dbReference type="NCBI Taxonomy" id="338969"/>
    <lineage>
        <taxon>Bacteria</taxon>
        <taxon>Pseudomonadati</taxon>
        <taxon>Pseudomonadota</taxon>
        <taxon>Betaproteobacteria</taxon>
        <taxon>Burkholderiales</taxon>
        <taxon>Comamonadaceae</taxon>
        <taxon>Rhodoferax</taxon>
    </lineage>
</organism>
<proteinExistence type="predicted"/>
<keyword evidence="1" id="KW-0472">Membrane</keyword>
<dbReference type="STRING" id="338969.Rfer_1764"/>
<feature type="transmembrane region" description="Helical" evidence="1">
    <location>
        <begin position="124"/>
        <end position="144"/>
    </location>
</feature>
<dbReference type="Proteomes" id="UP000008332">
    <property type="component" value="Chromosome"/>
</dbReference>
<dbReference type="RefSeq" id="WP_011464061.1">
    <property type="nucleotide sequence ID" value="NC_007908.1"/>
</dbReference>